<dbReference type="PROSITE" id="PS00211">
    <property type="entry name" value="ABC_TRANSPORTER_1"/>
    <property type="match status" value="1"/>
</dbReference>
<dbReference type="InterPro" id="IPR003439">
    <property type="entry name" value="ABC_transporter-like_ATP-bd"/>
</dbReference>
<reference evidence="6" key="1">
    <citation type="submission" date="2023-07" db="EMBL/GenBank/DDBJ databases">
        <title>Draft genome sequence of the endophytic actinobacterium Streptomyces justiciae WPN32, a potential antibiotic producer.</title>
        <authorList>
            <person name="Yasawong M."/>
            <person name="Pana W."/>
            <person name="Ganta P."/>
            <person name="Santapan N."/>
            <person name="Songngamsuk T."/>
            <person name="Phatcharaharikarn M."/>
            <person name="Kerdtoob S."/>
            <person name="Nantapong N."/>
        </authorList>
    </citation>
    <scope>NUCLEOTIDE SEQUENCE [LARGE SCALE GENOMIC DNA]</scope>
    <source>
        <strain evidence="6">WPN32</strain>
    </source>
</reference>
<dbReference type="Pfam" id="PF00005">
    <property type="entry name" value="ABC_tran"/>
    <property type="match status" value="1"/>
</dbReference>
<dbReference type="GO" id="GO:0005524">
    <property type="term" value="F:ATP binding"/>
    <property type="evidence" value="ECO:0007669"/>
    <property type="project" value="UniProtKB-KW"/>
</dbReference>
<feature type="domain" description="ABC transporter" evidence="4">
    <location>
        <begin position="20"/>
        <end position="250"/>
    </location>
</feature>
<dbReference type="InterPro" id="IPR027417">
    <property type="entry name" value="P-loop_NTPase"/>
</dbReference>
<comment type="caution">
    <text evidence="5">The sequence shown here is derived from an EMBL/GenBank/DDBJ whole genome shotgun (WGS) entry which is preliminary data.</text>
</comment>
<evidence type="ECO:0000313" key="6">
    <source>
        <dbReference type="Proteomes" id="UP001257948"/>
    </source>
</evidence>
<dbReference type="PANTHER" id="PTHR42788">
    <property type="entry name" value="TAURINE IMPORT ATP-BINDING PROTEIN-RELATED"/>
    <property type="match status" value="1"/>
</dbReference>
<dbReference type="Gene3D" id="3.40.50.300">
    <property type="entry name" value="P-loop containing nucleotide triphosphate hydrolases"/>
    <property type="match status" value="1"/>
</dbReference>
<keyword evidence="6" id="KW-1185">Reference proteome</keyword>
<protein>
    <submittedName>
        <fullName evidence="5">ABC transporter ATP-binding protein</fullName>
    </submittedName>
</protein>
<evidence type="ECO:0000313" key="5">
    <source>
        <dbReference type="EMBL" id="MDT7842035.1"/>
    </source>
</evidence>
<accession>A0ABU3LS70</accession>
<proteinExistence type="predicted"/>
<dbReference type="PROSITE" id="PS50893">
    <property type="entry name" value="ABC_TRANSPORTER_2"/>
    <property type="match status" value="1"/>
</dbReference>
<dbReference type="InterPro" id="IPR017871">
    <property type="entry name" value="ABC_transporter-like_CS"/>
</dbReference>
<dbReference type="InterPro" id="IPR050166">
    <property type="entry name" value="ABC_transporter_ATP-bind"/>
</dbReference>
<dbReference type="InterPro" id="IPR003593">
    <property type="entry name" value="AAA+_ATPase"/>
</dbReference>
<gene>
    <name evidence="5" type="ORF">RQC66_14950</name>
</gene>
<evidence type="ECO:0000259" key="4">
    <source>
        <dbReference type="PROSITE" id="PS50893"/>
    </source>
</evidence>
<evidence type="ECO:0000256" key="2">
    <source>
        <dbReference type="ARBA" id="ARBA00022741"/>
    </source>
</evidence>
<keyword evidence="2" id="KW-0547">Nucleotide-binding</keyword>
<organism evidence="5 6">
    <name type="scientific">Streptomyces justiciae</name>
    <dbReference type="NCBI Taxonomy" id="2780140"/>
    <lineage>
        <taxon>Bacteria</taxon>
        <taxon>Bacillati</taxon>
        <taxon>Actinomycetota</taxon>
        <taxon>Actinomycetes</taxon>
        <taxon>Kitasatosporales</taxon>
        <taxon>Streptomycetaceae</taxon>
        <taxon>Streptomyces</taxon>
    </lineage>
</organism>
<sequence length="284" mass="30332">MSSSELTAKPVVDAERAGSVRIEQVTHQYGRGGEAFTAVGPVDLAVPAGEFLVLVGASGCGKSTLLRLIAGFEQPTHGSVRVSGAEPRPGVSAGVVFQTPRLFPWRTVRGNVDLALRYAGVGRAQWPERRAELLARVGLEGTERRRVWEISGGQQQRVAIARALAAENPLLLLDEPFAALDALTRERLQEDVRQVTERTGRTAVFVTHSAEEAVFLGSRIVVLTKSPGTVAPDLPISLPRGDVDAEELRNSPEFAELRAQVSHAVKAAAAACTPYTPSGKGFDP</sequence>
<dbReference type="EMBL" id="JAVTLL010000009">
    <property type="protein sequence ID" value="MDT7842035.1"/>
    <property type="molecule type" value="Genomic_DNA"/>
</dbReference>
<dbReference type="SUPFAM" id="SSF52540">
    <property type="entry name" value="P-loop containing nucleoside triphosphate hydrolases"/>
    <property type="match status" value="1"/>
</dbReference>
<evidence type="ECO:0000256" key="3">
    <source>
        <dbReference type="ARBA" id="ARBA00022840"/>
    </source>
</evidence>
<keyword evidence="3 5" id="KW-0067">ATP-binding</keyword>
<dbReference type="PANTHER" id="PTHR42788:SF13">
    <property type="entry name" value="ALIPHATIC SULFONATES IMPORT ATP-BINDING PROTEIN SSUB"/>
    <property type="match status" value="1"/>
</dbReference>
<dbReference type="SMART" id="SM00382">
    <property type="entry name" value="AAA"/>
    <property type="match status" value="1"/>
</dbReference>
<dbReference type="Proteomes" id="UP001257948">
    <property type="component" value="Unassembled WGS sequence"/>
</dbReference>
<name>A0ABU3LS70_9ACTN</name>
<dbReference type="RefSeq" id="WP_314201306.1">
    <property type="nucleotide sequence ID" value="NZ_JAVTLL010000009.1"/>
</dbReference>
<dbReference type="CDD" id="cd03293">
    <property type="entry name" value="ABC_NrtD_SsuB_transporters"/>
    <property type="match status" value="1"/>
</dbReference>
<evidence type="ECO:0000256" key="1">
    <source>
        <dbReference type="ARBA" id="ARBA00022448"/>
    </source>
</evidence>
<keyword evidence="1" id="KW-0813">Transport</keyword>